<keyword evidence="3 6" id="KW-0731">Sigma factor</keyword>
<dbReference type="Proteomes" id="UP000075606">
    <property type="component" value="Unassembled WGS sequence"/>
</dbReference>
<protein>
    <recommendedName>
        <fullName evidence="6">RNA polymerase sigma factor</fullName>
    </recommendedName>
</protein>
<evidence type="ECO:0000256" key="4">
    <source>
        <dbReference type="ARBA" id="ARBA00023125"/>
    </source>
</evidence>
<dbReference type="SUPFAM" id="SSF88946">
    <property type="entry name" value="Sigma2 domain of RNA polymerase sigma factors"/>
    <property type="match status" value="1"/>
</dbReference>
<dbReference type="Gene3D" id="1.10.1740.10">
    <property type="match status" value="1"/>
</dbReference>
<evidence type="ECO:0000313" key="10">
    <source>
        <dbReference type="Proteomes" id="UP000075606"/>
    </source>
</evidence>
<evidence type="ECO:0000256" key="1">
    <source>
        <dbReference type="ARBA" id="ARBA00010641"/>
    </source>
</evidence>
<evidence type="ECO:0000256" key="3">
    <source>
        <dbReference type="ARBA" id="ARBA00023082"/>
    </source>
</evidence>
<dbReference type="InterPro" id="IPR036388">
    <property type="entry name" value="WH-like_DNA-bd_sf"/>
</dbReference>
<dbReference type="GO" id="GO:0003677">
    <property type="term" value="F:DNA binding"/>
    <property type="evidence" value="ECO:0007669"/>
    <property type="project" value="UniProtKB-KW"/>
</dbReference>
<organism evidence="9 10">
    <name type="scientific">Roseivirga spongicola</name>
    <dbReference type="NCBI Taxonomy" id="333140"/>
    <lineage>
        <taxon>Bacteria</taxon>
        <taxon>Pseudomonadati</taxon>
        <taxon>Bacteroidota</taxon>
        <taxon>Cytophagia</taxon>
        <taxon>Cytophagales</taxon>
        <taxon>Roseivirgaceae</taxon>
        <taxon>Roseivirga</taxon>
    </lineage>
</organism>
<dbReference type="Pfam" id="PF08281">
    <property type="entry name" value="Sigma70_r4_2"/>
    <property type="match status" value="1"/>
</dbReference>
<gene>
    <name evidence="9" type="ORF">AWW68_14340</name>
</gene>
<evidence type="ECO:0000256" key="5">
    <source>
        <dbReference type="ARBA" id="ARBA00023163"/>
    </source>
</evidence>
<comment type="similarity">
    <text evidence="1 6">Belongs to the sigma-70 factor family. ECF subfamily.</text>
</comment>
<dbReference type="NCBIfam" id="TIGR02937">
    <property type="entry name" value="sigma70-ECF"/>
    <property type="match status" value="1"/>
</dbReference>
<keyword evidence="10" id="KW-1185">Reference proteome</keyword>
<evidence type="ECO:0000259" key="7">
    <source>
        <dbReference type="Pfam" id="PF04542"/>
    </source>
</evidence>
<dbReference type="InterPro" id="IPR039425">
    <property type="entry name" value="RNA_pol_sigma-70-like"/>
</dbReference>
<sequence>MPSATQSIPTKTAIETQIVSLLCQQDKQSIKLIFDYYGAALLNVISRIIVDRPMAEEVLQQVLIKVWNNAATYDQQRAGLYSWLVAISRNAALDKRKTRDFKESQTSKMAIEVVALENKLSADDSLEKLMAKQLLEQLPNKYRLLIDMSFFEGYSHQEIADKLEVPIGTVKTRIRTALKHLRSFV</sequence>
<evidence type="ECO:0000313" key="9">
    <source>
        <dbReference type="EMBL" id="KYG73847.1"/>
    </source>
</evidence>
<dbReference type="OrthoDB" id="9784272at2"/>
<dbReference type="InterPro" id="IPR013325">
    <property type="entry name" value="RNA_pol_sigma_r2"/>
</dbReference>
<dbReference type="InterPro" id="IPR000838">
    <property type="entry name" value="RNA_pol_sigma70_ECF_CS"/>
</dbReference>
<proteinExistence type="inferred from homology"/>
<keyword evidence="5 6" id="KW-0804">Transcription</keyword>
<dbReference type="InterPro" id="IPR013324">
    <property type="entry name" value="RNA_pol_sigma_r3/r4-like"/>
</dbReference>
<dbReference type="GO" id="GO:0016987">
    <property type="term" value="F:sigma factor activity"/>
    <property type="evidence" value="ECO:0007669"/>
    <property type="project" value="UniProtKB-KW"/>
</dbReference>
<dbReference type="InterPro" id="IPR013249">
    <property type="entry name" value="RNA_pol_sigma70_r4_t2"/>
</dbReference>
<name>A0A150X543_9BACT</name>
<comment type="caution">
    <text evidence="9">The sequence shown here is derived from an EMBL/GenBank/DDBJ whole genome shotgun (WGS) entry which is preliminary data.</text>
</comment>
<dbReference type="STRING" id="333140.AWW68_14340"/>
<dbReference type="CDD" id="cd06171">
    <property type="entry name" value="Sigma70_r4"/>
    <property type="match status" value="1"/>
</dbReference>
<dbReference type="Pfam" id="PF04542">
    <property type="entry name" value="Sigma70_r2"/>
    <property type="match status" value="1"/>
</dbReference>
<evidence type="ECO:0000256" key="2">
    <source>
        <dbReference type="ARBA" id="ARBA00023015"/>
    </source>
</evidence>
<feature type="domain" description="RNA polymerase sigma-70 region 2" evidence="7">
    <location>
        <begin position="34"/>
        <end position="99"/>
    </location>
</feature>
<dbReference type="PANTHER" id="PTHR43133:SF62">
    <property type="entry name" value="RNA POLYMERASE SIGMA FACTOR SIGZ"/>
    <property type="match status" value="1"/>
</dbReference>
<evidence type="ECO:0000259" key="8">
    <source>
        <dbReference type="Pfam" id="PF08281"/>
    </source>
</evidence>
<dbReference type="InterPro" id="IPR014284">
    <property type="entry name" value="RNA_pol_sigma-70_dom"/>
</dbReference>
<dbReference type="AlphaFoldDB" id="A0A150X543"/>
<feature type="domain" description="RNA polymerase sigma factor 70 region 4 type 2" evidence="8">
    <location>
        <begin position="132"/>
        <end position="181"/>
    </location>
</feature>
<dbReference type="PROSITE" id="PS01063">
    <property type="entry name" value="SIGMA70_ECF"/>
    <property type="match status" value="1"/>
</dbReference>
<dbReference type="Gene3D" id="1.10.10.10">
    <property type="entry name" value="Winged helix-like DNA-binding domain superfamily/Winged helix DNA-binding domain"/>
    <property type="match status" value="1"/>
</dbReference>
<dbReference type="RefSeq" id="WP_068222808.1">
    <property type="nucleotide sequence ID" value="NZ_LRPC01000028.1"/>
</dbReference>
<dbReference type="InterPro" id="IPR007627">
    <property type="entry name" value="RNA_pol_sigma70_r2"/>
</dbReference>
<dbReference type="PANTHER" id="PTHR43133">
    <property type="entry name" value="RNA POLYMERASE ECF-TYPE SIGMA FACTO"/>
    <property type="match status" value="1"/>
</dbReference>
<dbReference type="SUPFAM" id="SSF88659">
    <property type="entry name" value="Sigma3 and sigma4 domains of RNA polymerase sigma factors"/>
    <property type="match status" value="1"/>
</dbReference>
<accession>A0A150X543</accession>
<evidence type="ECO:0000256" key="6">
    <source>
        <dbReference type="RuleBase" id="RU000716"/>
    </source>
</evidence>
<keyword evidence="2 6" id="KW-0805">Transcription regulation</keyword>
<dbReference type="GO" id="GO:0006352">
    <property type="term" value="P:DNA-templated transcription initiation"/>
    <property type="evidence" value="ECO:0007669"/>
    <property type="project" value="InterPro"/>
</dbReference>
<keyword evidence="4 6" id="KW-0238">DNA-binding</keyword>
<reference evidence="9 10" key="1">
    <citation type="submission" date="2016-01" db="EMBL/GenBank/DDBJ databases">
        <title>Genome sequencing of Roseivirga spongicola UST030701-084.</title>
        <authorList>
            <person name="Selvaratnam C."/>
            <person name="Thevarajoo S."/>
            <person name="Goh K.M."/>
            <person name="Ee R."/>
            <person name="Chan K.-G."/>
            <person name="Chong C.S."/>
        </authorList>
    </citation>
    <scope>NUCLEOTIDE SEQUENCE [LARGE SCALE GENOMIC DNA]</scope>
    <source>
        <strain evidence="9 10">UST030701-084</strain>
    </source>
</reference>
<dbReference type="EMBL" id="LRPC01000028">
    <property type="protein sequence ID" value="KYG73847.1"/>
    <property type="molecule type" value="Genomic_DNA"/>
</dbReference>